<dbReference type="InterPro" id="IPR000408">
    <property type="entry name" value="Reg_chr_condens"/>
</dbReference>
<evidence type="ECO:0008006" key="3">
    <source>
        <dbReference type="Google" id="ProtNLM"/>
    </source>
</evidence>
<gene>
    <name evidence="1" type="primary">PmlGA01_090044100</name>
    <name evidence="1" type="ORF">PMLGA01_090044100</name>
</gene>
<sequence length="932" mass="109668">MKNLSNVYLYKNNKLELIKELENVFIKKVHTCNNSLNVVLNRKNDSTYSTLIRLDDAGDGSAATSTRSYVNISSNDTYDFNFMTRDLILYSFYKNEAVNENGQGLNEEIFHNENNVTHATNSTVDRYTKNHSAQDSKNFNRILFTRNFKKQKDFSINEKNKVWKYKLDDNQMEEETRIKSIPINFEKIFFCSSQFYAINEEKQVFRWDTDEAHKYDIIHDYNSRFVSYIHFSDKVKIENISCGQSHALFLSKNKNCYAFGRNDNYQVCQEKKIFYNTPILILLNKEKRKKVKYISAGHSHNLISTYQNEIYGWGNNMHSQLCSGDNFVKYPTLILNQNIWTDFIKKKSQSKKKKRHLLRKEKHKAHTGDATYSGTYNAEYCVACSSTNQGYRAYVKSKREDYRSGESYEGDQNSSKSSKERSSLNVEWEKLKRINKNYFQLRKFKNKNKFEIGKLCCGFSFSCILLKNKNCYIMGKNNCHEDGNVIKIPKKINKGKKIDDVFCNFFHIIVIDHLKIKKICPTIIHPNMENSIMLFFNFKVKNELNVKILLTDNNFMNKSKKKKKKKKNSQIVHPQKGNINQNTEQLIYEQTSHSSSNIEDEERNKKKKKNTPTDIFFHFNYHNDIEVIPHFNPSSSFDVCPIMFYKKKAEYSISCQINRNIINKRLFLTLYNSDFSIKYNHSIILSNYEGKVRNIFPNNFALMQNIKLKIKINKAPIHVKSDYIYVLYHFTDDNKNYLYMFSKGRLNKKRTYIYTKMSFVKSANGCKSSHKHNCDNGNNDALCYHLSCASLNDKENSPSTIHKFTKCNVHYSFGYNFYKNYFPITIIKPDILNITPNIISTRENNVIININMLYLSKKFPFIHVILYNPHLQLINKKAYYNSDNNNYFFSTPLIPITLFKKSQLDFIIFNVFASYNNIEYSRGEILLTVSNI</sequence>
<accession>A0A1C3KD78</accession>
<protein>
    <recommendedName>
        <fullName evidence="3">Regulator of chromosome condensation</fullName>
    </recommendedName>
</protein>
<dbReference type="Proteomes" id="UP000219799">
    <property type="component" value="Chromosome 9"/>
</dbReference>
<dbReference type="PANTHER" id="PTHR45982:SF1">
    <property type="entry name" value="REGULATOR OF CHROMOSOME CONDENSATION"/>
    <property type="match status" value="1"/>
</dbReference>
<evidence type="ECO:0000313" key="2">
    <source>
        <dbReference type="Proteomes" id="UP000219799"/>
    </source>
</evidence>
<dbReference type="SUPFAM" id="SSF50985">
    <property type="entry name" value="RCC1/BLIP-II"/>
    <property type="match status" value="2"/>
</dbReference>
<dbReference type="Pfam" id="PF13540">
    <property type="entry name" value="RCC1_2"/>
    <property type="match status" value="2"/>
</dbReference>
<dbReference type="InterPro" id="IPR051553">
    <property type="entry name" value="Ran_GTPase-activating"/>
</dbReference>
<dbReference type="EMBL" id="LT594497">
    <property type="protein sequence ID" value="SBT71529.1"/>
    <property type="molecule type" value="Genomic_DNA"/>
</dbReference>
<name>A0A1C3KD78_PLAMA</name>
<reference evidence="1 2" key="1">
    <citation type="submission" date="2016-06" db="EMBL/GenBank/DDBJ databases">
        <authorList>
            <consortium name="Pathogen Informatics"/>
        </authorList>
    </citation>
    <scope>NUCLEOTIDE SEQUENCE [LARGE SCALE GENOMIC DNA]</scope>
    <source>
        <strain evidence="1">PmlGA01</strain>
    </source>
</reference>
<dbReference type="Gene3D" id="2.130.10.30">
    <property type="entry name" value="Regulator of chromosome condensation 1/beta-lactamase-inhibitor protein II"/>
    <property type="match status" value="1"/>
</dbReference>
<dbReference type="PANTHER" id="PTHR45982">
    <property type="entry name" value="REGULATOR OF CHROMOSOME CONDENSATION"/>
    <property type="match status" value="1"/>
</dbReference>
<dbReference type="AlphaFoldDB" id="A0A1C3KD78"/>
<organism evidence="1 2">
    <name type="scientific">Plasmodium malariae</name>
    <dbReference type="NCBI Taxonomy" id="5858"/>
    <lineage>
        <taxon>Eukaryota</taxon>
        <taxon>Sar</taxon>
        <taxon>Alveolata</taxon>
        <taxon>Apicomplexa</taxon>
        <taxon>Aconoidasida</taxon>
        <taxon>Haemosporida</taxon>
        <taxon>Plasmodiidae</taxon>
        <taxon>Plasmodium</taxon>
        <taxon>Plasmodium (Plasmodium)</taxon>
    </lineage>
</organism>
<proteinExistence type="predicted"/>
<dbReference type="InterPro" id="IPR009091">
    <property type="entry name" value="RCC1/BLIP-II"/>
</dbReference>
<dbReference type="PROSITE" id="PS00626">
    <property type="entry name" value="RCC1_2"/>
    <property type="match status" value="1"/>
</dbReference>
<evidence type="ECO:0000313" key="1">
    <source>
        <dbReference type="EMBL" id="SBT71529.1"/>
    </source>
</evidence>
<dbReference type="VEuPathDB" id="PlasmoDB:PmUG01_09052600"/>